<accession>A0A1Z5KSQ1</accession>
<dbReference type="InterPro" id="IPR011993">
    <property type="entry name" value="PH-like_dom_sf"/>
</dbReference>
<dbReference type="InParanoid" id="A0A1Z5KSQ1"/>
<sequence length="401" mass="44554">MSIRGASYYNSRNFVPVENNDQPPVIIQLLPLHYLPPEHHPPLPPPPTAMPAAQVSNGVTNNGVSYTSATQAPSQHVVQAAVYHPSPLAVSFVTHYVATLSLTLGAWIVYLFLPKGARKAYCRASRRRFRRVTQTANLDSVSVSSVDDSVLQEVEGKRRFDQERKQQQMLQGYHRARQEAVNSASPSRTSHDKPESPLQDRATAPLFLSTISSPSHPSIMQVPDSTIMDETRRRLKDRGVRLVAHGVHSEPKRVWIRLNGDDDQLEWRTEFPKRITNQVGMSSIVLMRGAPHNIPLPNIVYVDVGKRTAALQKQTSVADNLCFSLLTQSGSLDLQTNSRLERDALVSCLSEELDRVHNGGDWRALYQQSSEANFAPSEVTSGGFLSEIESDNFPSMTTADI</sequence>
<reference evidence="3 4" key="1">
    <citation type="journal article" date="2015" name="Plant Cell">
        <title>Oil accumulation by the oleaginous diatom Fistulifera solaris as revealed by the genome and transcriptome.</title>
        <authorList>
            <person name="Tanaka T."/>
            <person name="Maeda Y."/>
            <person name="Veluchamy A."/>
            <person name="Tanaka M."/>
            <person name="Abida H."/>
            <person name="Marechal E."/>
            <person name="Bowler C."/>
            <person name="Muto M."/>
            <person name="Sunaga Y."/>
            <person name="Tanaka M."/>
            <person name="Yoshino T."/>
            <person name="Taniguchi T."/>
            <person name="Fukuda Y."/>
            <person name="Nemoto M."/>
            <person name="Matsumoto M."/>
            <person name="Wong P.S."/>
            <person name="Aburatani S."/>
            <person name="Fujibuchi W."/>
        </authorList>
    </citation>
    <scope>NUCLEOTIDE SEQUENCE [LARGE SCALE GENOMIC DNA]</scope>
    <source>
        <strain evidence="3 4">JPCC DA0580</strain>
    </source>
</reference>
<feature type="region of interest" description="Disordered" evidence="1">
    <location>
        <begin position="172"/>
        <end position="200"/>
    </location>
</feature>
<dbReference type="AlphaFoldDB" id="A0A1Z5KSQ1"/>
<gene>
    <name evidence="3" type="ORF">FisN_16Hh229</name>
</gene>
<protein>
    <submittedName>
        <fullName evidence="3">Uncharacterized protein</fullName>
    </submittedName>
</protein>
<proteinExistence type="predicted"/>
<dbReference type="Gene3D" id="2.30.29.30">
    <property type="entry name" value="Pleckstrin-homology domain (PH domain)/Phosphotyrosine-binding domain (PTB)"/>
    <property type="match status" value="1"/>
</dbReference>
<dbReference type="EMBL" id="BDSP01000289">
    <property type="protein sequence ID" value="GAX29336.1"/>
    <property type="molecule type" value="Genomic_DNA"/>
</dbReference>
<keyword evidence="2" id="KW-0472">Membrane</keyword>
<evidence type="ECO:0000313" key="3">
    <source>
        <dbReference type="EMBL" id="GAX29336.1"/>
    </source>
</evidence>
<organism evidence="3 4">
    <name type="scientific">Fistulifera solaris</name>
    <name type="common">Oleaginous diatom</name>
    <dbReference type="NCBI Taxonomy" id="1519565"/>
    <lineage>
        <taxon>Eukaryota</taxon>
        <taxon>Sar</taxon>
        <taxon>Stramenopiles</taxon>
        <taxon>Ochrophyta</taxon>
        <taxon>Bacillariophyta</taxon>
        <taxon>Bacillariophyceae</taxon>
        <taxon>Bacillariophycidae</taxon>
        <taxon>Naviculales</taxon>
        <taxon>Naviculaceae</taxon>
        <taxon>Fistulifera</taxon>
    </lineage>
</organism>
<evidence type="ECO:0000256" key="1">
    <source>
        <dbReference type="SAM" id="MobiDB-lite"/>
    </source>
</evidence>
<dbReference type="Proteomes" id="UP000198406">
    <property type="component" value="Unassembled WGS sequence"/>
</dbReference>
<dbReference type="OrthoDB" id="41669at2759"/>
<comment type="caution">
    <text evidence="3">The sequence shown here is derived from an EMBL/GenBank/DDBJ whole genome shotgun (WGS) entry which is preliminary data.</text>
</comment>
<keyword evidence="4" id="KW-1185">Reference proteome</keyword>
<feature type="transmembrane region" description="Helical" evidence="2">
    <location>
        <begin position="93"/>
        <end position="113"/>
    </location>
</feature>
<name>A0A1Z5KSQ1_FISSO</name>
<evidence type="ECO:0000256" key="2">
    <source>
        <dbReference type="SAM" id="Phobius"/>
    </source>
</evidence>
<keyword evidence="2" id="KW-0812">Transmembrane</keyword>
<evidence type="ECO:0000313" key="4">
    <source>
        <dbReference type="Proteomes" id="UP000198406"/>
    </source>
</evidence>
<keyword evidence="2" id="KW-1133">Transmembrane helix</keyword>